<organism evidence="1 2">
    <name type="scientific">Hyaloscypha hepaticicola</name>
    <dbReference type="NCBI Taxonomy" id="2082293"/>
    <lineage>
        <taxon>Eukaryota</taxon>
        <taxon>Fungi</taxon>
        <taxon>Dikarya</taxon>
        <taxon>Ascomycota</taxon>
        <taxon>Pezizomycotina</taxon>
        <taxon>Leotiomycetes</taxon>
        <taxon>Helotiales</taxon>
        <taxon>Hyaloscyphaceae</taxon>
        <taxon>Hyaloscypha</taxon>
    </lineage>
</organism>
<reference evidence="1 2" key="1">
    <citation type="submission" date="2016-05" db="EMBL/GenBank/DDBJ databases">
        <title>A degradative enzymes factory behind the ericoid mycorrhizal symbiosis.</title>
        <authorList>
            <consortium name="DOE Joint Genome Institute"/>
            <person name="Martino E."/>
            <person name="Morin E."/>
            <person name="Grelet G."/>
            <person name="Kuo A."/>
            <person name="Kohler A."/>
            <person name="Daghino S."/>
            <person name="Barry K."/>
            <person name="Choi C."/>
            <person name="Cichocki N."/>
            <person name="Clum A."/>
            <person name="Copeland A."/>
            <person name="Hainaut M."/>
            <person name="Haridas S."/>
            <person name="Labutti K."/>
            <person name="Lindquist E."/>
            <person name="Lipzen A."/>
            <person name="Khouja H.-R."/>
            <person name="Murat C."/>
            <person name="Ohm R."/>
            <person name="Olson A."/>
            <person name="Spatafora J."/>
            <person name="Veneault-Fourrey C."/>
            <person name="Henrissat B."/>
            <person name="Grigoriev I."/>
            <person name="Martin F."/>
            <person name="Perotto S."/>
        </authorList>
    </citation>
    <scope>NUCLEOTIDE SEQUENCE [LARGE SCALE GENOMIC DNA]</scope>
    <source>
        <strain evidence="1 2">UAMH 7357</strain>
    </source>
</reference>
<protein>
    <submittedName>
        <fullName evidence="1">Uncharacterized protein</fullName>
    </submittedName>
</protein>
<dbReference type="Proteomes" id="UP000235672">
    <property type="component" value="Unassembled WGS sequence"/>
</dbReference>
<dbReference type="OrthoDB" id="3542217at2759"/>
<keyword evidence="2" id="KW-1185">Reference proteome</keyword>
<dbReference type="AlphaFoldDB" id="A0A2J6Q4N4"/>
<sequence>MLPWTNSNKISRHGRTDDVHGRWLRKSQSLSIKTSSLEICLASSTLFCHATTLIAGYKLHQYEYSMIDFGYSRGFVTTRFNTIKRLFPDEQSFCPSDVMEDEKARLGILLATFDFGIALGLRQAHSAAGFD</sequence>
<dbReference type="EMBL" id="KZ613482">
    <property type="protein sequence ID" value="PMD21219.1"/>
    <property type="molecule type" value="Genomic_DNA"/>
</dbReference>
<evidence type="ECO:0000313" key="1">
    <source>
        <dbReference type="EMBL" id="PMD21219.1"/>
    </source>
</evidence>
<evidence type="ECO:0000313" key="2">
    <source>
        <dbReference type="Proteomes" id="UP000235672"/>
    </source>
</evidence>
<accession>A0A2J6Q4N4</accession>
<gene>
    <name evidence="1" type="ORF">NA56DRAFT_703906</name>
</gene>
<name>A0A2J6Q4N4_9HELO</name>
<proteinExistence type="predicted"/>